<proteinExistence type="predicted"/>
<protein>
    <submittedName>
        <fullName evidence="2">AvrE-family type 3 secretion system effector</fullName>
    </submittedName>
</protein>
<feature type="region of interest" description="Disordered" evidence="1">
    <location>
        <begin position="23"/>
        <end position="170"/>
    </location>
</feature>
<feature type="compositionally biased region" description="Polar residues" evidence="1">
    <location>
        <begin position="1492"/>
        <end position="1508"/>
    </location>
</feature>
<accession>A0A5R9LDL4</accession>
<organism evidence="2 3">
    <name type="scientific">Klebsiella indica</name>
    <dbReference type="NCBI Taxonomy" id="2582917"/>
    <lineage>
        <taxon>Bacteria</taxon>
        <taxon>Pseudomonadati</taxon>
        <taxon>Pseudomonadota</taxon>
        <taxon>Gammaproteobacteria</taxon>
        <taxon>Enterobacterales</taxon>
        <taxon>Enterobacteriaceae</taxon>
        <taxon>Klebsiella/Raoultella group</taxon>
        <taxon>Klebsiella</taxon>
    </lineage>
</organism>
<feature type="region of interest" description="Disordered" evidence="1">
    <location>
        <begin position="196"/>
        <end position="243"/>
    </location>
</feature>
<reference evidence="2 3" key="1">
    <citation type="submission" date="2019-05" db="EMBL/GenBank/DDBJ databases">
        <title>Genome sequence of Klebsiella sp strain TOUT106.</title>
        <authorList>
            <person name="Rahi P."/>
            <person name="Chaudhari D."/>
        </authorList>
    </citation>
    <scope>NUCLEOTIDE SEQUENCE [LARGE SCALE GENOMIC DNA]</scope>
    <source>
        <strain evidence="2 3">TOUT106</strain>
    </source>
</reference>
<dbReference type="EMBL" id="VCHQ01000026">
    <property type="protein sequence ID" value="TLV11625.1"/>
    <property type="molecule type" value="Genomic_DNA"/>
</dbReference>
<dbReference type="InterPro" id="IPR021085">
    <property type="entry name" value="AvrE_T3Es"/>
</dbReference>
<keyword evidence="3" id="KW-1185">Reference proteome</keyword>
<dbReference type="Proteomes" id="UP000307430">
    <property type="component" value="Unassembled WGS sequence"/>
</dbReference>
<evidence type="ECO:0000313" key="3">
    <source>
        <dbReference type="Proteomes" id="UP000307430"/>
    </source>
</evidence>
<sequence length="1840" mass="200080">MLRIHGTEQKAAIQHVASTSHAASGMTLQQGSNSSSPQNMALSLAEEGKRSGAKPQIRQQSTATDGGTPARQQKKSFSLKSLLGLKKSAPPTPAMSASNRTTKASSPKVSLRDLLAQESAESSSPTVKESARLTRSGAVRRESLGDMAGRPMTKVDDDQQEAPVSGHQRQQQLNNFSQMRLATLNKLASTSSSPFQAVNTVNIPGSHHEIKEDTESSSTVGRAAASHDESAAVESDDDDSEFQQLHQQMLARERANPYKAPALGVETPLTAKFQPKLATITESPLEGESSLPLPLRGQPALQTQGRATVPLAMTLDNGKLHLAASNPPAINTLLQQTLGKEEQRYLAHHASSDGNQHLLLDNKGRLFDINSNGTSYSVLHNSQPVDLKARLAQAGTQEIALAMEKGSGRVTLNIGTERHALLRQPGEMHRALMTGIYSRPPTADRPQTEQFRLHDGKLHLLHPELDVWQAADNTPHSQLSRQADGKLYTLQDSRTLRNLSDNVGSEKFVDKIKSFAVSEKGQVAILTDTPSRHQMSLLPALNAAPESRISVRLQFADSKLALQHGQAHLEAQSVAISHGRLFVADSEGKLFTGPLPQQGETELAMKAMPQEALTRHFGEDHKIASFFTDDHGQLNAVVKDNFKQQHACPLANDHQFHPGWNLSDSLVIDNQLGLHQLNPEPHEILDMRHQGSLTLQEGKVHYFDQLTKSWTGAEADCQQLKKGLDGAAYILKDGEVKRLDINQSSASIKQGADNLFTLPHVRNKPEPGSALPGLDKADKAQAMAVIGMNHYLALTEKGDIRAFQLVPGTQQLARLPQTLSHEGIEGTLKDIHVDHQQNLYALNHRGELFYQPRADWQNNGAGSGWQKVSAPQGECALKRLDMNATHQPVATLEDGSQHLLTARGWQAHQTSEISPLHQAGREAQTVFNRLNQGVKGRVLPGTGVTVKMTAQVAGQSGMENRKVSSKFADRVRAYIFNPTMATPRPLKNAAYATQHQWQGRQGLKPLYEMQGALIKQLEAHNVRHKDTQPNLGSKLAVLDLGEHGKTLHEDLQRFCDELERSATRAATQLGQHQGVVKSNGEINPKYQPSRSKALVQSFNINRSGRDLSASLLTAVRAAPPSADSKLEKLLAHFISAGVNMSHQKGDVPLGRQRDPNDKTAITKSRLILDTVTLGELHQLVDKASLLSGHKPDAEQLQQLRQQFDTLREKQYGANPVKEYSDMGFSHHSALEADYDAVKAFINAFKKEHHGVNLAARTVLETHGNAELEQKLKQTLLSLDNGESISFSRSYSGGVSTAFVPTLKKVPVPIVPGAGVTLDRAYNLSFSRASRGLNVSFGRDGGMSGNISVSTGYDLMPYMTGKKATADNASDWLSKKHKISPDFRIGGGVSGSVQGTLQNSLKFKLTEDELPDFLRGLMQGTLTPVELIRKGIEHQTKQGSKLVFNVDTSAALDLRAGINLTEDGSKPNTVTARVSTGLSASMNLLSATRERSTTASQFGNAHSSSDNRPTFLNSASVGANLTATMGVAHASTNDGKSIGTFPAFASTNVSVALALDNRTSQSISVELKRAEPVTGNDISELMSTLGKHFTDTASSQLLAALKEQGDDNLPEQLGILHRHFSGQTVSGDERYEALRSLNKMVLRQQIAEGNGMELSSASHTTAYNNLSKLDSDGILHLLRQHFNAALPPSNAQRLSSFMESDPVLKGLIKQLQATPFSSARVSLELKDDLREQTERAMHDGKVGREEVGILFQDRNNLRIQSVSVSQSVSKSEGFSMPSLLLGANNSAGVSMERNIGTINFKYGQDQTIPRRFSLEGEIAKANPDIASALYELKKEGMEMKS</sequence>
<comment type="caution">
    <text evidence="2">The sequence shown here is derived from an EMBL/GenBank/DDBJ whole genome shotgun (WGS) entry which is preliminary data.</text>
</comment>
<evidence type="ECO:0000313" key="2">
    <source>
        <dbReference type="EMBL" id="TLV11625.1"/>
    </source>
</evidence>
<feature type="compositionally biased region" description="Polar residues" evidence="1">
    <location>
        <begin position="95"/>
        <end position="108"/>
    </location>
</feature>
<dbReference type="RefSeq" id="WP_138362292.1">
    <property type="nucleotide sequence ID" value="NZ_JBCIVH010000027.1"/>
</dbReference>
<feature type="region of interest" description="Disordered" evidence="1">
    <location>
        <begin position="1488"/>
        <end position="1508"/>
    </location>
</feature>
<feature type="compositionally biased region" description="Low complexity" evidence="1">
    <location>
        <begin position="75"/>
        <end position="88"/>
    </location>
</feature>
<gene>
    <name evidence="2" type="ORF">FE839_18795</name>
</gene>
<dbReference type="Pfam" id="PF11725">
    <property type="entry name" value="AvrE_T3Es"/>
    <property type="match status" value="1"/>
</dbReference>
<evidence type="ECO:0000256" key="1">
    <source>
        <dbReference type="SAM" id="MobiDB-lite"/>
    </source>
</evidence>
<feature type="compositionally biased region" description="Polar residues" evidence="1">
    <location>
        <begin position="23"/>
        <end position="41"/>
    </location>
</feature>
<name>A0A5R9LDL4_9ENTR</name>